<feature type="region of interest" description="Disordered" evidence="1">
    <location>
        <begin position="178"/>
        <end position="202"/>
    </location>
</feature>
<dbReference type="EMBL" id="JAICCE010000006">
    <property type="protein sequence ID" value="KAG9276583.1"/>
    <property type="molecule type" value="Genomic_DNA"/>
</dbReference>
<gene>
    <name evidence="3" type="ORF">AMEX_G8905</name>
</gene>
<feature type="region of interest" description="Disordered" evidence="1">
    <location>
        <begin position="454"/>
        <end position="484"/>
    </location>
</feature>
<accession>A0A8T2LXA8</accession>
<protein>
    <submittedName>
        <fullName evidence="3">Uncharacterized protein</fullName>
    </submittedName>
</protein>
<keyword evidence="2" id="KW-0732">Signal</keyword>
<evidence type="ECO:0000256" key="1">
    <source>
        <dbReference type="SAM" id="MobiDB-lite"/>
    </source>
</evidence>
<name>A0A8T2LXA8_ASTMX</name>
<evidence type="ECO:0000313" key="3">
    <source>
        <dbReference type="EMBL" id="KAG9276583.1"/>
    </source>
</evidence>
<dbReference type="Proteomes" id="UP000752171">
    <property type="component" value="Unassembled WGS sequence"/>
</dbReference>
<comment type="caution">
    <text evidence="3">The sequence shown here is derived from an EMBL/GenBank/DDBJ whole genome shotgun (WGS) entry which is preliminary data.</text>
</comment>
<reference evidence="3 4" key="1">
    <citation type="submission" date="2021-07" db="EMBL/GenBank/DDBJ databases">
        <authorList>
            <person name="Imarazene B."/>
            <person name="Zahm M."/>
            <person name="Klopp C."/>
            <person name="Cabau C."/>
            <person name="Beille S."/>
            <person name="Jouanno E."/>
            <person name="Castinel A."/>
            <person name="Lluch J."/>
            <person name="Gil L."/>
            <person name="Kuchtly C."/>
            <person name="Lopez Roques C."/>
            <person name="Donnadieu C."/>
            <person name="Parrinello H."/>
            <person name="Journot L."/>
            <person name="Du K."/>
            <person name="Schartl M."/>
            <person name="Retaux S."/>
            <person name="Guiguen Y."/>
        </authorList>
    </citation>
    <scope>NUCLEOTIDE SEQUENCE [LARGE SCALE GENOMIC DNA]</scope>
    <source>
        <strain evidence="3">Pach_M1</strain>
        <tissue evidence="3">Testis</tissue>
    </source>
</reference>
<feature type="chain" id="PRO_5035931509" evidence="2">
    <location>
        <begin position="16"/>
        <end position="612"/>
    </location>
</feature>
<feature type="signal peptide" evidence="2">
    <location>
        <begin position="1"/>
        <end position="15"/>
    </location>
</feature>
<feature type="compositionally biased region" description="Polar residues" evidence="1">
    <location>
        <begin position="454"/>
        <end position="476"/>
    </location>
</feature>
<proteinExistence type="predicted"/>
<feature type="compositionally biased region" description="Basic and acidic residues" evidence="1">
    <location>
        <begin position="178"/>
        <end position="197"/>
    </location>
</feature>
<sequence>MSFILFLLFFKGMRPSSNMSFEPGLERGVPWGRDLFTFVTSAAGHMMRTLQKPRKNKPSKRQVNHRRFLHNMIQRKFAEIEAANQQLATALFSADTSQSHLKPKSHNHTIESLKNTEKASANSCETKTLSKQQNEVNDYRTLKSAVVNPDTTFFKSKALNILNRGEDSHPWESVEVFEHSQENSPRRSSDFNCEREQNQSPAADLDNLTQVTNMILEDSVFTWLESIERIRHNKSSEADITESADVAQDQPYLGITLFDMSLISPAVSPLSLDSLSCDFEEQMHPESEHSSEVQQITESLEMDVMENLELLAASEEYLQSHHNDQMNVASSVWNIQSEENRSHFQGSLTFLNTSPEGYVIDNPTEADCAGGVIPKGLEPEPLIDTEYDLISYSACSLAPCEYAAREKEQTKDCYLSQLDISTSLNEQNDTWGTSKTALKGFEQRDFTNHTLDSQALQKPAHASSNQTSSIHRNQQHPTHEDHTQIITTDPYYDLSGAEKNRSIETGPSLNPNSVYTSPPNPLSSSTSHCYSFEDQRQDNSTYRGDFCSYSVDESDVSIPSFEGVAQSFPAPVNKPHPYSISTPLLNDDWLFSNIVAEQDFNSMVRSQGCAHC</sequence>
<evidence type="ECO:0000256" key="2">
    <source>
        <dbReference type="SAM" id="SignalP"/>
    </source>
</evidence>
<feature type="region of interest" description="Disordered" evidence="1">
    <location>
        <begin position="501"/>
        <end position="529"/>
    </location>
</feature>
<evidence type="ECO:0000313" key="4">
    <source>
        <dbReference type="Proteomes" id="UP000752171"/>
    </source>
</evidence>
<organism evidence="3 4">
    <name type="scientific">Astyanax mexicanus</name>
    <name type="common">Blind cave fish</name>
    <name type="synonym">Astyanax fasciatus mexicanus</name>
    <dbReference type="NCBI Taxonomy" id="7994"/>
    <lineage>
        <taxon>Eukaryota</taxon>
        <taxon>Metazoa</taxon>
        <taxon>Chordata</taxon>
        <taxon>Craniata</taxon>
        <taxon>Vertebrata</taxon>
        <taxon>Euteleostomi</taxon>
        <taxon>Actinopterygii</taxon>
        <taxon>Neopterygii</taxon>
        <taxon>Teleostei</taxon>
        <taxon>Ostariophysi</taxon>
        <taxon>Characiformes</taxon>
        <taxon>Characoidei</taxon>
        <taxon>Acestrorhamphidae</taxon>
        <taxon>Acestrorhamphinae</taxon>
        <taxon>Astyanax</taxon>
    </lineage>
</organism>
<dbReference type="AlphaFoldDB" id="A0A8T2LXA8"/>
<feature type="compositionally biased region" description="Polar residues" evidence="1">
    <location>
        <begin position="503"/>
        <end position="515"/>
    </location>
</feature>